<dbReference type="InterPro" id="IPR050447">
    <property type="entry name" value="Erg6_SMT_methyltransf"/>
</dbReference>
<reference evidence="4" key="1">
    <citation type="journal article" date="2021" name="Science">
        <title>Hunting the eagle killer: A cyanobacterial neurotoxin causes vacuolar myelinopathy.</title>
        <authorList>
            <person name="Breinlinger S."/>
            <person name="Phillips T.J."/>
            <person name="Haram B.N."/>
            <person name="Mares J."/>
            <person name="Martinez Yerena J.A."/>
            <person name="Hrouzek P."/>
            <person name="Sobotka R."/>
            <person name="Henderson W.M."/>
            <person name="Schmieder P."/>
            <person name="Williams S.M."/>
            <person name="Lauderdale J.D."/>
            <person name="Wilde H.D."/>
            <person name="Gerrin W."/>
            <person name="Kust A."/>
            <person name="Washington J.W."/>
            <person name="Wagner C."/>
            <person name="Geier B."/>
            <person name="Liebeke M."/>
            <person name="Enke H."/>
            <person name="Niedermeyer T.H.J."/>
            <person name="Wilde S.B."/>
        </authorList>
    </citation>
    <scope>NUCLEOTIDE SEQUENCE [LARGE SCALE GENOMIC DNA]</scope>
    <source>
        <strain evidence="4">Thurmond2011</strain>
    </source>
</reference>
<comment type="caution">
    <text evidence="3">The sequence shown here is derived from an EMBL/GenBank/DDBJ whole genome shotgun (WGS) entry which is preliminary data.</text>
</comment>
<protein>
    <submittedName>
        <fullName evidence="3">Class I SAM-dependent methyltransferase</fullName>
    </submittedName>
</protein>
<dbReference type="InterPro" id="IPR029063">
    <property type="entry name" value="SAM-dependent_MTases_sf"/>
</dbReference>
<dbReference type="Gene3D" id="3.40.50.150">
    <property type="entry name" value="Vaccinia Virus protein VP39"/>
    <property type="match status" value="1"/>
</dbReference>
<dbReference type="GO" id="GO:0032259">
    <property type="term" value="P:methylation"/>
    <property type="evidence" value="ECO:0007669"/>
    <property type="project" value="UniProtKB-KW"/>
</dbReference>
<dbReference type="RefSeq" id="WP_208351044.1">
    <property type="nucleotide sequence ID" value="NZ_JAALHA020000005.1"/>
</dbReference>
<dbReference type="AlphaFoldDB" id="A0AAP5MAH2"/>
<dbReference type="Proteomes" id="UP000667802">
    <property type="component" value="Unassembled WGS sequence"/>
</dbReference>
<keyword evidence="3" id="KW-0489">Methyltransferase</keyword>
<evidence type="ECO:0000259" key="2">
    <source>
        <dbReference type="Pfam" id="PF08241"/>
    </source>
</evidence>
<sequence>MQENKSVGASQLTDPVKDTVKTFYNSINDHLNTSGFGEYSTFLNWGYVSDGSPDFSKVELPERCLNKNCLKLILEVVGDCDLTGRDILEVGCGRGGNIQTLDKFFKPKGLTGIDITPASIAFCKKYLETERRRFLEGDAEALPFENETFDVVINVESSNAYPNLFNFYSHVSRVLKPGGYFLYTDLIKTELIEDCIQYLAKCGLVLEINRDITSNVLLSRQETAATQMKSFGFQKSEVAMSNEEKKIFDFFLAPEGTTFFEQIQDGRFSYNIFRFRKKRE</sequence>
<name>A0AAP5MAH2_9CYAN</name>
<dbReference type="CDD" id="cd02440">
    <property type="entry name" value="AdoMet_MTases"/>
    <property type="match status" value="1"/>
</dbReference>
<evidence type="ECO:0000313" key="4">
    <source>
        <dbReference type="Proteomes" id="UP000667802"/>
    </source>
</evidence>
<gene>
    <name evidence="3" type="ORF">G7B40_013595</name>
</gene>
<dbReference type="GO" id="GO:0003838">
    <property type="term" value="F:sterol 24-C-methyltransferase activity"/>
    <property type="evidence" value="ECO:0007669"/>
    <property type="project" value="TreeGrafter"/>
</dbReference>
<dbReference type="SUPFAM" id="SSF53335">
    <property type="entry name" value="S-adenosyl-L-methionine-dependent methyltransferases"/>
    <property type="match status" value="1"/>
</dbReference>
<dbReference type="EMBL" id="JAALHA020000005">
    <property type="protein sequence ID" value="MDR9895594.1"/>
    <property type="molecule type" value="Genomic_DNA"/>
</dbReference>
<proteinExistence type="predicted"/>
<organism evidence="3 4">
    <name type="scientific">Aetokthonos hydrillicola Thurmond2011</name>
    <dbReference type="NCBI Taxonomy" id="2712845"/>
    <lineage>
        <taxon>Bacteria</taxon>
        <taxon>Bacillati</taxon>
        <taxon>Cyanobacteriota</taxon>
        <taxon>Cyanophyceae</taxon>
        <taxon>Nostocales</taxon>
        <taxon>Hapalosiphonaceae</taxon>
        <taxon>Aetokthonos</taxon>
    </lineage>
</organism>
<dbReference type="PANTHER" id="PTHR44068:SF1">
    <property type="entry name" value="HYPOTHETICAL LOC100005854"/>
    <property type="match status" value="1"/>
</dbReference>
<evidence type="ECO:0000313" key="3">
    <source>
        <dbReference type="EMBL" id="MDR9895594.1"/>
    </source>
</evidence>
<accession>A0AAP5MAH2</accession>
<dbReference type="GO" id="GO:0016126">
    <property type="term" value="P:sterol biosynthetic process"/>
    <property type="evidence" value="ECO:0007669"/>
    <property type="project" value="TreeGrafter"/>
</dbReference>
<evidence type="ECO:0000256" key="1">
    <source>
        <dbReference type="ARBA" id="ARBA00022679"/>
    </source>
</evidence>
<dbReference type="InterPro" id="IPR013216">
    <property type="entry name" value="Methyltransf_11"/>
</dbReference>
<keyword evidence="1" id="KW-0808">Transferase</keyword>
<dbReference type="Pfam" id="PF08241">
    <property type="entry name" value="Methyltransf_11"/>
    <property type="match status" value="1"/>
</dbReference>
<feature type="domain" description="Methyltransferase type 11" evidence="2">
    <location>
        <begin position="88"/>
        <end position="182"/>
    </location>
</feature>
<dbReference type="PANTHER" id="PTHR44068">
    <property type="entry name" value="ZGC:194242"/>
    <property type="match status" value="1"/>
</dbReference>
<keyword evidence="4" id="KW-1185">Reference proteome</keyword>